<organism evidence="1">
    <name type="scientific">uncultured Sulfurovum sp</name>
    <dbReference type="NCBI Taxonomy" id="269237"/>
    <lineage>
        <taxon>Bacteria</taxon>
        <taxon>Pseudomonadati</taxon>
        <taxon>Campylobacterota</taxon>
        <taxon>Epsilonproteobacteria</taxon>
        <taxon>Campylobacterales</taxon>
        <taxon>Sulfurovaceae</taxon>
        <taxon>Sulfurovum</taxon>
        <taxon>environmental samples</taxon>
    </lineage>
</organism>
<accession>A0A6S6S7F6</accession>
<sequence length="84" mass="9625">ESNGSKNITSITFDNARIFYSVFLFSRVSKSNGMNKEIFNFGICSRKKLDKKIVQDILGEVNGVQLQIDYDILERINFAIEVDE</sequence>
<name>A0A6S6S7F6_9BACT</name>
<reference evidence="1" key="1">
    <citation type="submission" date="2020-01" db="EMBL/GenBank/DDBJ databases">
        <authorList>
            <person name="Meier V. D."/>
            <person name="Meier V D."/>
        </authorList>
    </citation>
    <scope>NUCLEOTIDE SEQUENCE</scope>
    <source>
        <strain evidence="1">HLG_WM_MAG_03</strain>
    </source>
</reference>
<evidence type="ECO:0000313" key="1">
    <source>
        <dbReference type="EMBL" id="CAA6800994.1"/>
    </source>
</evidence>
<gene>
    <name evidence="1" type="ORF">HELGO_WM81420</name>
</gene>
<protein>
    <submittedName>
        <fullName evidence="1">Uncharacterized protein</fullName>
    </submittedName>
</protein>
<dbReference type="AlphaFoldDB" id="A0A6S6S7F6"/>
<feature type="non-terminal residue" evidence="1">
    <location>
        <position position="1"/>
    </location>
</feature>
<dbReference type="EMBL" id="CACVAR010000079">
    <property type="protein sequence ID" value="CAA6800994.1"/>
    <property type="molecule type" value="Genomic_DNA"/>
</dbReference>
<proteinExistence type="predicted"/>